<dbReference type="AlphaFoldDB" id="A0A0M6XSS0"/>
<feature type="chain" id="PRO_5005807142" description="5-hydroxyisourate hydrolase" evidence="8">
    <location>
        <begin position="22"/>
        <end position="129"/>
    </location>
</feature>
<dbReference type="EC" id="3.5.2.17" evidence="7"/>
<proteinExistence type="inferred from homology"/>
<evidence type="ECO:0000256" key="8">
    <source>
        <dbReference type="SAM" id="SignalP"/>
    </source>
</evidence>
<evidence type="ECO:0000256" key="4">
    <source>
        <dbReference type="ARBA" id="ARBA00011881"/>
    </source>
</evidence>
<protein>
    <recommendedName>
        <fullName evidence="7">5-hydroxyisourate hydrolase</fullName>
        <shortName evidence="7">HIU hydrolase</shortName>
        <shortName evidence="7">HIUHase</shortName>
        <ecNumber evidence="7">3.5.2.17</ecNumber>
    </recommendedName>
</protein>
<evidence type="ECO:0000256" key="5">
    <source>
        <dbReference type="ARBA" id="ARBA00022631"/>
    </source>
</evidence>
<gene>
    <name evidence="10" type="primary">hiuH</name>
    <name evidence="10" type="ORF">JAN5088_01840</name>
</gene>
<keyword evidence="8" id="KW-0732">Signal</keyword>
<dbReference type="Gene3D" id="2.60.40.180">
    <property type="entry name" value="Transthyretin/hydroxyisourate hydrolase domain"/>
    <property type="match status" value="1"/>
</dbReference>
<evidence type="ECO:0000256" key="7">
    <source>
        <dbReference type="RuleBase" id="RU361270"/>
    </source>
</evidence>
<feature type="signal peptide" evidence="8">
    <location>
        <begin position="1"/>
        <end position="21"/>
    </location>
</feature>
<evidence type="ECO:0000256" key="3">
    <source>
        <dbReference type="ARBA" id="ARBA00009850"/>
    </source>
</evidence>
<dbReference type="GO" id="GO:0033971">
    <property type="term" value="F:hydroxyisourate hydrolase activity"/>
    <property type="evidence" value="ECO:0007669"/>
    <property type="project" value="UniProtKB-EC"/>
</dbReference>
<keyword evidence="11" id="KW-1185">Reference proteome</keyword>
<feature type="domain" description="Transthyretin/hydroxyisourate hydrolase" evidence="9">
    <location>
        <begin position="24"/>
        <end position="128"/>
    </location>
</feature>
<evidence type="ECO:0000259" key="9">
    <source>
        <dbReference type="Pfam" id="PF00576"/>
    </source>
</evidence>
<reference evidence="10 11" key="1">
    <citation type="submission" date="2015-07" db="EMBL/GenBank/DDBJ databases">
        <authorList>
            <person name="Noorani M."/>
        </authorList>
    </citation>
    <scope>NUCLEOTIDE SEQUENCE [LARGE SCALE GENOMIC DNA]</scope>
    <source>
        <strain evidence="10 11">CECT 5088</strain>
    </source>
</reference>
<accession>A0A0M6XSS0</accession>
<name>A0A0M6XSS0_9RHOB</name>
<evidence type="ECO:0000256" key="2">
    <source>
        <dbReference type="ARBA" id="ARBA00002704"/>
    </source>
</evidence>
<dbReference type="SUPFAM" id="SSF49472">
    <property type="entry name" value="Transthyretin (synonym: prealbumin)"/>
    <property type="match status" value="1"/>
</dbReference>
<dbReference type="EMBL" id="CXPG01000017">
    <property type="protein sequence ID" value="CTQ33064.1"/>
    <property type="molecule type" value="Genomic_DNA"/>
</dbReference>
<evidence type="ECO:0000256" key="1">
    <source>
        <dbReference type="ARBA" id="ARBA00001043"/>
    </source>
</evidence>
<comment type="similarity">
    <text evidence="3 7">Belongs to the transthyretin family. 5-hydroxyisourate hydrolase subfamily.</text>
</comment>
<dbReference type="PANTHER" id="PTHR10395">
    <property type="entry name" value="URICASE AND TRANSTHYRETIN-RELATED"/>
    <property type="match status" value="1"/>
</dbReference>
<dbReference type="PANTHER" id="PTHR10395:SF7">
    <property type="entry name" value="5-HYDROXYISOURATE HYDROLASE"/>
    <property type="match status" value="1"/>
</dbReference>
<sequence>MKTLLTACTAVTLLAAAPALAEDISTHVLDISTGMGGTGIPVTLEMRSGDGWEQIGTGTTQDNGRVEGFDITTEAATYRLVFDMTAYDDFGPDAFFPEIDVTFAVSDTDRHHHVPVLVSAYGYSTYLGN</sequence>
<dbReference type="InterPro" id="IPR014306">
    <property type="entry name" value="Hydroxyisourate_hydrolase"/>
</dbReference>
<dbReference type="InterPro" id="IPR023416">
    <property type="entry name" value="Transthyretin/HIU_hydrolase_d"/>
</dbReference>
<evidence type="ECO:0000313" key="11">
    <source>
        <dbReference type="Proteomes" id="UP000048908"/>
    </source>
</evidence>
<dbReference type="Proteomes" id="UP000048908">
    <property type="component" value="Unassembled WGS sequence"/>
</dbReference>
<dbReference type="RefSeq" id="WP_055682515.1">
    <property type="nucleotide sequence ID" value="NZ_CXPG01000017.1"/>
</dbReference>
<comment type="function">
    <text evidence="2">Catalyzes the hydrolysis of 5-hydroxyisourate (HIU) to 2-oxo-4-hydroxy-4-carboxy-5-ureidoimidazoline (OHCU).</text>
</comment>
<dbReference type="OrthoDB" id="9792386at2"/>
<keyword evidence="5 7" id="KW-0659">Purine metabolism</keyword>
<organism evidence="10 11">
    <name type="scientific">Jannaschia rubra</name>
    <dbReference type="NCBI Taxonomy" id="282197"/>
    <lineage>
        <taxon>Bacteria</taxon>
        <taxon>Pseudomonadati</taxon>
        <taxon>Pseudomonadota</taxon>
        <taxon>Alphaproteobacteria</taxon>
        <taxon>Rhodobacterales</taxon>
        <taxon>Roseobacteraceae</taxon>
        <taxon>Jannaschia</taxon>
    </lineage>
</organism>
<keyword evidence="6 7" id="KW-0378">Hydrolase</keyword>
<dbReference type="Pfam" id="PF00576">
    <property type="entry name" value="Transthyretin"/>
    <property type="match status" value="1"/>
</dbReference>
<evidence type="ECO:0000313" key="10">
    <source>
        <dbReference type="EMBL" id="CTQ33064.1"/>
    </source>
</evidence>
<dbReference type="NCBIfam" id="TIGR02962">
    <property type="entry name" value="hdxy_isourate"/>
    <property type="match status" value="1"/>
</dbReference>
<evidence type="ECO:0000256" key="6">
    <source>
        <dbReference type="ARBA" id="ARBA00022801"/>
    </source>
</evidence>
<dbReference type="STRING" id="282197.SAMN04488517_11361"/>
<dbReference type="GO" id="GO:0006144">
    <property type="term" value="P:purine nucleobase metabolic process"/>
    <property type="evidence" value="ECO:0007669"/>
    <property type="project" value="UniProtKB-KW"/>
</dbReference>
<comment type="catalytic activity">
    <reaction evidence="1 7">
        <text>5-hydroxyisourate + H2O = 5-hydroxy-2-oxo-4-ureido-2,5-dihydro-1H-imidazole-5-carboxylate + H(+)</text>
        <dbReference type="Rhea" id="RHEA:23736"/>
        <dbReference type="ChEBI" id="CHEBI:15377"/>
        <dbReference type="ChEBI" id="CHEBI:15378"/>
        <dbReference type="ChEBI" id="CHEBI:18072"/>
        <dbReference type="ChEBI" id="CHEBI:58639"/>
        <dbReference type="EC" id="3.5.2.17"/>
    </reaction>
</comment>
<comment type="subunit">
    <text evidence="4 7">Homotetramer.</text>
</comment>
<dbReference type="InterPro" id="IPR036817">
    <property type="entry name" value="Transthyretin/HIU_hydrolase_sf"/>
</dbReference>